<dbReference type="Proteomes" id="UP001221924">
    <property type="component" value="Unassembled WGS sequence"/>
</dbReference>
<dbReference type="AlphaFoldDB" id="A0AAW6MCF3"/>
<sequence>IRHYEVPEMIRIAAPNYLKTGGSVAATHSWNSTEEDARKRAKQCSRVKRMIDEYYPEAVWSPRGSLL</sequence>
<name>A0AAW6MCF3_9BACE</name>
<gene>
    <name evidence="1" type="ORF">PZH42_27905</name>
</gene>
<evidence type="ECO:0000313" key="1">
    <source>
        <dbReference type="EMBL" id="MDE8697872.1"/>
    </source>
</evidence>
<evidence type="ECO:0000313" key="2">
    <source>
        <dbReference type="Proteomes" id="UP001221924"/>
    </source>
</evidence>
<accession>A0AAW6MCF3</accession>
<feature type="non-terminal residue" evidence="1">
    <location>
        <position position="1"/>
    </location>
</feature>
<comment type="caution">
    <text evidence="1">The sequence shown here is derived from an EMBL/GenBank/DDBJ whole genome shotgun (WGS) entry which is preliminary data.</text>
</comment>
<organism evidence="1 2">
    <name type="scientific">Bacteroides cellulosilyticus</name>
    <dbReference type="NCBI Taxonomy" id="246787"/>
    <lineage>
        <taxon>Bacteria</taxon>
        <taxon>Pseudomonadati</taxon>
        <taxon>Bacteroidota</taxon>
        <taxon>Bacteroidia</taxon>
        <taxon>Bacteroidales</taxon>
        <taxon>Bacteroidaceae</taxon>
        <taxon>Bacteroides</taxon>
    </lineage>
</organism>
<protein>
    <submittedName>
        <fullName evidence="1">Peptidase</fullName>
    </submittedName>
</protein>
<proteinExistence type="predicted"/>
<dbReference type="EMBL" id="JARFID010000386">
    <property type="protein sequence ID" value="MDE8697872.1"/>
    <property type="molecule type" value="Genomic_DNA"/>
</dbReference>
<reference evidence="1" key="1">
    <citation type="submission" date="2023-03" db="EMBL/GenBank/DDBJ databases">
        <title>DFI Biobank Strains.</title>
        <authorList>
            <person name="Mostad J."/>
            <person name="Paddock L."/>
            <person name="Medina S."/>
            <person name="Waligurski E."/>
            <person name="Barat B."/>
            <person name="Smith R."/>
            <person name="Burgo V."/>
            <person name="Metcalfe C."/>
            <person name="Woodson C."/>
            <person name="Sundararajan A."/>
            <person name="Ramaswamy R."/>
            <person name="Lin H."/>
            <person name="Pamer E.G."/>
        </authorList>
    </citation>
    <scope>NUCLEOTIDE SEQUENCE</scope>
    <source>
        <strain evidence="1">DFI.9.5</strain>
    </source>
</reference>